<evidence type="ECO:0000256" key="2">
    <source>
        <dbReference type="SAM" id="SignalP"/>
    </source>
</evidence>
<dbReference type="Proteomes" id="UP000318571">
    <property type="component" value="Chromosome 1"/>
</dbReference>
<evidence type="ECO:0000313" key="3">
    <source>
        <dbReference type="EMBL" id="TRY69078.1"/>
    </source>
</evidence>
<evidence type="ECO:0008006" key="5">
    <source>
        <dbReference type="Google" id="ProtNLM"/>
    </source>
</evidence>
<evidence type="ECO:0000313" key="4">
    <source>
        <dbReference type="Proteomes" id="UP000318571"/>
    </source>
</evidence>
<feature type="region of interest" description="Disordered" evidence="1">
    <location>
        <begin position="259"/>
        <end position="305"/>
    </location>
</feature>
<dbReference type="OMA" id="CTIIPRE"/>
<proteinExistence type="predicted"/>
<dbReference type="EMBL" id="VCGU01000010">
    <property type="protein sequence ID" value="TRY69078.1"/>
    <property type="molecule type" value="Genomic_DNA"/>
</dbReference>
<keyword evidence="2" id="KW-0732">Signal</keyword>
<dbReference type="OrthoDB" id="6348757at2759"/>
<feature type="compositionally biased region" description="Low complexity" evidence="1">
    <location>
        <begin position="25"/>
        <end position="40"/>
    </location>
</feature>
<organism evidence="3 4">
    <name type="scientific">Tigriopus californicus</name>
    <name type="common">Marine copepod</name>
    <dbReference type="NCBI Taxonomy" id="6832"/>
    <lineage>
        <taxon>Eukaryota</taxon>
        <taxon>Metazoa</taxon>
        <taxon>Ecdysozoa</taxon>
        <taxon>Arthropoda</taxon>
        <taxon>Crustacea</taxon>
        <taxon>Multicrustacea</taxon>
        <taxon>Hexanauplia</taxon>
        <taxon>Copepoda</taxon>
        <taxon>Harpacticoida</taxon>
        <taxon>Harpacticidae</taxon>
        <taxon>Tigriopus</taxon>
    </lineage>
</organism>
<gene>
    <name evidence="3" type="ORF">TCAL_13283</name>
</gene>
<protein>
    <recommendedName>
        <fullName evidence="5">DUF4789 domain-containing protein</fullName>
    </recommendedName>
</protein>
<reference evidence="3 4" key="1">
    <citation type="journal article" date="2018" name="Nat. Ecol. Evol.">
        <title>Genomic signatures of mitonuclear coevolution across populations of Tigriopus californicus.</title>
        <authorList>
            <person name="Barreto F.S."/>
            <person name="Watson E.T."/>
            <person name="Lima T.G."/>
            <person name="Willett C.S."/>
            <person name="Edmands S."/>
            <person name="Li W."/>
            <person name="Burton R.S."/>
        </authorList>
    </citation>
    <scope>NUCLEOTIDE SEQUENCE [LARGE SCALE GENOMIC DNA]</scope>
    <source>
        <strain evidence="3 4">San Diego</strain>
    </source>
</reference>
<dbReference type="AlphaFoldDB" id="A0A553NUG6"/>
<feature type="compositionally biased region" description="Low complexity" evidence="1">
    <location>
        <begin position="274"/>
        <end position="288"/>
    </location>
</feature>
<comment type="caution">
    <text evidence="3">The sequence shown here is derived from an EMBL/GenBank/DDBJ whole genome shotgun (WGS) entry which is preliminary data.</text>
</comment>
<feature type="region of interest" description="Disordered" evidence="1">
    <location>
        <begin position="25"/>
        <end position="47"/>
    </location>
</feature>
<feature type="chain" id="PRO_5022141830" description="DUF4789 domain-containing protein" evidence="2">
    <location>
        <begin position="17"/>
        <end position="305"/>
    </location>
</feature>
<feature type="signal peptide" evidence="2">
    <location>
        <begin position="1"/>
        <end position="16"/>
    </location>
</feature>
<keyword evidence="4" id="KW-1185">Reference proteome</keyword>
<accession>A0A553NUG6</accession>
<sequence length="305" mass="33768">MKVFVAILSVLAVANADLIRPNFGRQGRTQVGRQGRQGSNSQGGGVDFSGCQTDPETGFCCVEKDETVTSIQKDPILECTHKNVEKCHYTYVTQFEPAQEEVCEENFEKTCQITFKQQAANETVRKCYRPLEKVCNGQGPEECRTVYESSCTTKYVEKQPGKFVGDTSCEKLPIEICGAGCVTEEGPEECHDKVITSLLDVPEEVCDLNPQKTCRFQTKLVPRLKPEHECTIIPRETCNLKFSSPQQVEKPLRTKWCLDPSEPTPDQTYDESNAGAAPLGFAASAPQATYAQPSPQPELDTYGGF</sequence>
<evidence type="ECO:0000256" key="1">
    <source>
        <dbReference type="SAM" id="MobiDB-lite"/>
    </source>
</evidence>
<name>A0A553NUG6_TIGCA</name>